<dbReference type="RefSeq" id="XP_018282784.1">
    <property type="nucleotide sequence ID" value="XM_018421786.1"/>
</dbReference>
<evidence type="ECO:0000256" key="4">
    <source>
        <dbReference type="SAM" id="MobiDB-lite"/>
    </source>
</evidence>
<dbReference type="PANTHER" id="PTHR19846">
    <property type="entry name" value="WD40 REPEAT PROTEIN"/>
    <property type="match status" value="1"/>
</dbReference>
<dbReference type="InterPro" id="IPR019775">
    <property type="entry name" value="WD40_repeat_CS"/>
</dbReference>
<dbReference type="STRING" id="879819.A0A0J0XZ07"/>
<accession>A0A0J0XZ07</accession>
<dbReference type="Proteomes" id="UP000053611">
    <property type="component" value="Unassembled WGS sequence"/>
</dbReference>
<evidence type="ECO:0000256" key="1">
    <source>
        <dbReference type="ARBA" id="ARBA00022574"/>
    </source>
</evidence>
<evidence type="ECO:0000313" key="6">
    <source>
        <dbReference type="Proteomes" id="UP000053611"/>
    </source>
</evidence>
<feature type="repeat" description="WD" evidence="3">
    <location>
        <begin position="308"/>
        <end position="340"/>
    </location>
</feature>
<dbReference type="PROSITE" id="PS00678">
    <property type="entry name" value="WD_REPEATS_1"/>
    <property type="match status" value="2"/>
</dbReference>
<proteinExistence type="predicted"/>
<dbReference type="PANTHER" id="PTHR19846:SF0">
    <property type="entry name" value="PRE-MRNA PROCESSING FACTOR 4"/>
    <property type="match status" value="1"/>
</dbReference>
<dbReference type="GO" id="GO:0000398">
    <property type="term" value="P:mRNA splicing, via spliceosome"/>
    <property type="evidence" value="ECO:0007669"/>
    <property type="project" value="TreeGrafter"/>
</dbReference>
<feature type="compositionally biased region" description="Low complexity" evidence="4">
    <location>
        <begin position="1"/>
        <end position="17"/>
    </location>
</feature>
<dbReference type="InterPro" id="IPR036322">
    <property type="entry name" value="WD40_repeat_dom_sf"/>
</dbReference>
<feature type="region of interest" description="Disordered" evidence="4">
    <location>
        <begin position="518"/>
        <end position="571"/>
    </location>
</feature>
<dbReference type="GeneID" id="28982389"/>
<dbReference type="OrthoDB" id="674604at2759"/>
<gene>
    <name evidence="5" type="ORF">CC85DRAFT_281939</name>
</gene>
<feature type="compositionally biased region" description="Pro residues" evidence="4">
    <location>
        <begin position="526"/>
        <end position="535"/>
    </location>
</feature>
<feature type="repeat" description="WD" evidence="3">
    <location>
        <begin position="349"/>
        <end position="391"/>
    </location>
</feature>
<dbReference type="GO" id="GO:0046540">
    <property type="term" value="C:U4/U6 x U5 tri-snRNP complex"/>
    <property type="evidence" value="ECO:0007669"/>
    <property type="project" value="TreeGrafter"/>
</dbReference>
<dbReference type="PROSITE" id="PS50082">
    <property type="entry name" value="WD_REPEATS_2"/>
    <property type="match status" value="5"/>
</dbReference>
<dbReference type="SUPFAM" id="SSF50978">
    <property type="entry name" value="WD40 repeat-like"/>
    <property type="match status" value="1"/>
</dbReference>
<dbReference type="PRINTS" id="PR00320">
    <property type="entry name" value="GPROTEINBRPT"/>
</dbReference>
<organism evidence="5 6">
    <name type="scientific">Cutaneotrichosporon oleaginosum</name>
    <dbReference type="NCBI Taxonomy" id="879819"/>
    <lineage>
        <taxon>Eukaryota</taxon>
        <taxon>Fungi</taxon>
        <taxon>Dikarya</taxon>
        <taxon>Basidiomycota</taxon>
        <taxon>Agaricomycotina</taxon>
        <taxon>Tremellomycetes</taxon>
        <taxon>Trichosporonales</taxon>
        <taxon>Trichosporonaceae</taxon>
        <taxon>Cutaneotrichosporon</taxon>
    </lineage>
</organism>
<reference evidence="5 6" key="1">
    <citation type="submission" date="2015-03" db="EMBL/GenBank/DDBJ databases">
        <title>Genomics and transcriptomics of the oil-accumulating basidiomycete yeast T. oleaginosus allow insights into substrate utilization and the diverse evolutionary trajectories of mating systems in fungi.</title>
        <authorList>
            <consortium name="DOE Joint Genome Institute"/>
            <person name="Kourist R."/>
            <person name="Kracht O."/>
            <person name="Bracharz F."/>
            <person name="Lipzen A."/>
            <person name="Nolan M."/>
            <person name="Ohm R."/>
            <person name="Grigoriev I."/>
            <person name="Sun S."/>
            <person name="Heitman J."/>
            <person name="Bruck T."/>
            <person name="Nowrousian M."/>
        </authorList>
    </citation>
    <scope>NUCLEOTIDE SEQUENCE [LARGE SCALE GENOMIC DNA]</scope>
    <source>
        <strain evidence="5 6">IBC0246</strain>
    </source>
</reference>
<dbReference type="InterPro" id="IPR001680">
    <property type="entry name" value="WD40_rpt"/>
</dbReference>
<dbReference type="AlphaFoldDB" id="A0A0J0XZ07"/>
<dbReference type="Gene3D" id="2.130.10.10">
    <property type="entry name" value="YVTN repeat-like/Quinoprotein amine dehydrogenase"/>
    <property type="match status" value="2"/>
</dbReference>
<dbReference type="GO" id="GO:0017070">
    <property type="term" value="F:U6 snRNA binding"/>
    <property type="evidence" value="ECO:0007669"/>
    <property type="project" value="TreeGrafter"/>
</dbReference>
<dbReference type="InterPro" id="IPR020472">
    <property type="entry name" value="WD40_PAC1"/>
</dbReference>
<keyword evidence="2" id="KW-0677">Repeat</keyword>
<dbReference type="GO" id="GO:0030621">
    <property type="term" value="F:U4 snRNA binding"/>
    <property type="evidence" value="ECO:0007669"/>
    <property type="project" value="TreeGrafter"/>
</dbReference>
<dbReference type="InterPro" id="IPR015943">
    <property type="entry name" value="WD40/YVTN_repeat-like_dom_sf"/>
</dbReference>
<dbReference type="EMBL" id="KQ087178">
    <property type="protein sequence ID" value="KLT46293.1"/>
    <property type="molecule type" value="Genomic_DNA"/>
</dbReference>
<feature type="repeat" description="WD" evidence="3">
    <location>
        <begin position="392"/>
        <end position="424"/>
    </location>
</feature>
<feature type="region of interest" description="Disordered" evidence="4">
    <location>
        <begin position="1"/>
        <end position="32"/>
    </location>
</feature>
<evidence type="ECO:0000256" key="2">
    <source>
        <dbReference type="ARBA" id="ARBA00022737"/>
    </source>
</evidence>
<name>A0A0J0XZ07_9TREE</name>
<sequence>MSTSHSSAVSPSPVLSPNGHGRLTPRQREKAPLSLDDVALPAGADHEINLLIAEYLASRHPRLADALAAEIGPARDEVVRQEIEAVEKAILDGNFSALEGLLASPGLLGQQTQKAFLYMCYRQQFLEYIDNRESQKAFNLLQKRLKPLEHYQPVPYDFYSLAYLTSASTVHDAPGLRDWAGAGPERERLVSMWRELTDAARVNAHAIAGDATPSRPVPRDRLLMLLRQATAWQVDAARGRGAGPWQLQSLLTDYSSPSVPTRLERLVRGHRANIKCVAFLRDGRGISGSSDTTLRIFNIHSGATERVLTGHQSRVWDVSPSPEGAYIASGSGDGTVRVWSADGECASVLVGDGGDVYSVRWQPGREDRLVAACYDKILRLWDVGADRLIRTFSGHAQSTLAVAFDPAGKVIASGSKDKHIRLWDAVGGVCTQTMTAHLGEITSVEFAHDGKYLLAGCKDNSIRLWDLRMQRNIYRYTGHQNTSKNIIRCSFASESSSLIASGSEDGLVYLWERDAEGSETSSSMPGSPPIPPVPPSVFQTVASSIHPARAPTLPRGPAGASPRFGASPSVPGATTVRPFKALAGHGAGAVFDVRALGGTLLSGGEDGAVGVWGAEEE</sequence>
<evidence type="ECO:0000256" key="3">
    <source>
        <dbReference type="PROSITE-ProRule" id="PRU00221"/>
    </source>
</evidence>
<evidence type="ECO:0000313" key="5">
    <source>
        <dbReference type="EMBL" id="KLT46293.1"/>
    </source>
</evidence>
<keyword evidence="6" id="KW-1185">Reference proteome</keyword>
<keyword evidence="1 3" id="KW-0853">WD repeat</keyword>
<dbReference type="SMART" id="SM00320">
    <property type="entry name" value="WD40"/>
    <property type="match status" value="7"/>
</dbReference>
<dbReference type="PROSITE" id="PS50294">
    <property type="entry name" value="WD_REPEATS_REGION"/>
    <property type="match status" value="3"/>
</dbReference>
<protein>
    <submittedName>
        <fullName evidence="5">Putative WD-repeat protein</fullName>
    </submittedName>
</protein>
<dbReference type="CDD" id="cd00200">
    <property type="entry name" value="WD40"/>
    <property type="match status" value="1"/>
</dbReference>
<feature type="repeat" description="WD" evidence="3">
    <location>
        <begin position="434"/>
        <end position="475"/>
    </location>
</feature>
<feature type="repeat" description="WD" evidence="3">
    <location>
        <begin position="267"/>
        <end position="307"/>
    </location>
</feature>
<dbReference type="Pfam" id="PF00400">
    <property type="entry name" value="WD40"/>
    <property type="match status" value="6"/>
</dbReference>